<keyword evidence="5" id="KW-0800">Toxin</keyword>
<dbReference type="InterPro" id="IPR022907">
    <property type="entry name" value="VapC_family"/>
</dbReference>
<evidence type="ECO:0000256" key="3">
    <source>
        <dbReference type="ARBA" id="ARBA00022723"/>
    </source>
</evidence>
<dbReference type="InterPro" id="IPR051619">
    <property type="entry name" value="TypeII_TA_RNase_PINc/VapC"/>
</dbReference>
<reference evidence="8" key="1">
    <citation type="journal article" date="2019" name="Int. J. Syst. Evol. Microbiol.">
        <title>The Global Catalogue of Microorganisms (GCM) 10K type strain sequencing project: providing services to taxonomists for standard genome sequencing and annotation.</title>
        <authorList>
            <consortium name="The Broad Institute Genomics Platform"/>
            <consortium name="The Broad Institute Genome Sequencing Center for Infectious Disease"/>
            <person name="Wu L."/>
            <person name="Ma J."/>
        </authorList>
    </citation>
    <scope>NUCLEOTIDE SEQUENCE [LARGE SCALE GENOMIC DNA]</scope>
    <source>
        <strain evidence="8">KCTC 23314</strain>
    </source>
</reference>
<protein>
    <recommendedName>
        <fullName evidence="5">Ribonuclease VapC</fullName>
        <shortName evidence="5">RNase VapC</shortName>
        <ecNumber evidence="5">3.1.-.-</ecNumber>
    </recommendedName>
    <alternativeName>
        <fullName evidence="5">Toxin VapC</fullName>
    </alternativeName>
</protein>
<keyword evidence="5" id="KW-0460">Magnesium</keyword>
<dbReference type="InterPro" id="IPR029060">
    <property type="entry name" value="PIN-like_dom_sf"/>
</dbReference>
<evidence type="ECO:0000313" key="8">
    <source>
        <dbReference type="Proteomes" id="UP000626210"/>
    </source>
</evidence>
<keyword evidence="8" id="KW-1185">Reference proteome</keyword>
<keyword evidence="3 5" id="KW-0479">Metal-binding</keyword>
<dbReference type="EC" id="3.1.-.-" evidence="5"/>
<dbReference type="PANTHER" id="PTHR35901">
    <property type="entry name" value="RIBONUCLEASE VAPC3"/>
    <property type="match status" value="1"/>
</dbReference>
<dbReference type="HAMAP" id="MF_00265">
    <property type="entry name" value="VapC_Nob1"/>
    <property type="match status" value="1"/>
</dbReference>
<organism evidence="7 8">
    <name type="scientific">Pseudorhodoferax aquiterrae</name>
    <dbReference type="NCBI Taxonomy" id="747304"/>
    <lineage>
        <taxon>Bacteria</taxon>
        <taxon>Pseudomonadati</taxon>
        <taxon>Pseudomonadota</taxon>
        <taxon>Betaproteobacteria</taxon>
        <taxon>Burkholderiales</taxon>
        <taxon>Comamonadaceae</taxon>
    </lineage>
</organism>
<feature type="domain" description="PIN" evidence="6">
    <location>
        <begin position="4"/>
        <end position="127"/>
    </location>
</feature>
<evidence type="ECO:0000256" key="4">
    <source>
        <dbReference type="ARBA" id="ARBA00022801"/>
    </source>
</evidence>
<dbReference type="Pfam" id="PF01850">
    <property type="entry name" value="PIN"/>
    <property type="match status" value="1"/>
</dbReference>
<dbReference type="Proteomes" id="UP000626210">
    <property type="component" value="Unassembled WGS sequence"/>
</dbReference>
<gene>
    <name evidence="5" type="primary">vapC</name>
    <name evidence="7" type="ORF">GCM10007320_25310</name>
</gene>
<dbReference type="EMBL" id="BMYK01000006">
    <property type="protein sequence ID" value="GHC82274.1"/>
    <property type="molecule type" value="Genomic_DNA"/>
</dbReference>
<keyword evidence="1 5" id="KW-1277">Toxin-antitoxin system</keyword>
<proteinExistence type="inferred from homology"/>
<sequence length="140" mass="15436">MRLLFDTSAIAKRYRDEQGHEQVQQWLERADAVVMAAHARVEVASSLCRDLYDGATTRPEFDADLQTLALDFEGFEVLALDERIEALSIQAMAASRLRAMDALHIATAQAAGVDMFVTADKRQAQAAQALAIPTFLVQVN</sequence>
<dbReference type="PANTHER" id="PTHR35901:SF1">
    <property type="entry name" value="EXONUCLEASE VAPC9"/>
    <property type="match status" value="1"/>
</dbReference>
<feature type="binding site" evidence="5">
    <location>
        <position position="101"/>
    </location>
    <ligand>
        <name>Mg(2+)</name>
        <dbReference type="ChEBI" id="CHEBI:18420"/>
    </ligand>
</feature>
<comment type="function">
    <text evidence="5">Toxic component of a toxin-antitoxin (TA) system. An RNase.</text>
</comment>
<name>A0ABQ3G1X0_9BURK</name>
<evidence type="ECO:0000256" key="1">
    <source>
        <dbReference type="ARBA" id="ARBA00022649"/>
    </source>
</evidence>
<accession>A0ABQ3G1X0</accession>
<comment type="cofactor">
    <cofactor evidence="5">
        <name>Mg(2+)</name>
        <dbReference type="ChEBI" id="CHEBI:18420"/>
    </cofactor>
</comment>
<evidence type="ECO:0000256" key="5">
    <source>
        <dbReference type="HAMAP-Rule" id="MF_00265"/>
    </source>
</evidence>
<evidence type="ECO:0000256" key="2">
    <source>
        <dbReference type="ARBA" id="ARBA00022722"/>
    </source>
</evidence>
<dbReference type="CDD" id="cd09874">
    <property type="entry name" value="PIN_MT3492-like"/>
    <property type="match status" value="1"/>
</dbReference>
<dbReference type="RefSeq" id="WP_189687307.1">
    <property type="nucleotide sequence ID" value="NZ_BMYK01000006.1"/>
</dbReference>
<evidence type="ECO:0000259" key="6">
    <source>
        <dbReference type="Pfam" id="PF01850"/>
    </source>
</evidence>
<evidence type="ECO:0000313" key="7">
    <source>
        <dbReference type="EMBL" id="GHC82274.1"/>
    </source>
</evidence>
<keyword evidence="4 5" id="KW-0378">Hydrolase</keyword>
<feature type="binding site" evidence="5">
    <location>
        <position position="6"/>
    </location>
    <ligand>
        <name>Mg(2+)</name>
        <dbReference type="ChEBI" id="CHEBI:18420"/>
    </ligand>
</feature>
<dbReference type="SUPFAM" id="SSF88723">
    <property type="entry name" value="PIN domain-like"/>
    <property type="match status" value="1"/>
</dbReference>
<dbReference type="InterPro" id="IPR002716">
    <property type="entry name" value="PIN_dom"/>
</dbReference>
<dbReference type="Gene3D" id="3.40.50.1010">
    <property type="entry name" value="5'-nuclease"/>
    <property type="match status" value="1"/>
</dbReference>
<comment type="caution">
    <text evidence="7">The sequence shown here is derived from an EMBL/GenBank/DDBJ whole genome shotgun (WGS) entry which is preliminary data.</text>
</comment>
<comment type="similarity">
    <text evidence="5">Belongs to the PINc/VapC protein family.</text>
</comment>
<keyword evidence="2 5" id="KW-0540">Nuclease</keyword>